<keyword evidence="4" id="KW-1185">Reference proteome</keyword>
<dbReference type="Proteomes" id="UP000694251">
    <property type="component" value="Chromosome 6"/>
</dbReference>
<organism evidence="3 4">
    <name type="scientific">Arabidopsis suecica</name>
    <name type="common">Swedish thale-cress</name>
    <name type="synonym">Cardaminopsis suecica</name>
    <dbReference type="NCBI Taxonomy" id="45249"/>
    <lineage>
        <taxon>Eukaryota</taxon>
        <taxon>Viridiplantae</taxon>
        <taxon>Streptophyta</taxon>
        <taxon>Embryophyta</taxon>
        <taxon>Tracheophyta</taxon>
        <taxon>Spermatophyta</taxon>
        <taxon>Magnoliopsida</taxon>
        <taxon>eudicotyledons</taxon>
        <taxon>Gunneridae</taxon>
        <taxon>Pentapetalae</taxon>
        <taxon>rosids</taxon>
        <taxon>malvids</taxon>
        <taxon>Brassicales</taxon>
        <taxon>Brassicaceae</taxon>
        <taxon>Camelineae</taxon>
        <taxon>Arabidopsis</taxon>
    </lineage>
</organism>
<keyword evidence="2" id="KW-1133">Transmembrane helix</keyword>
<reference evidence="3 4" key="1">
    <citation type="submission" date="2020-12" db="EMBL/GenBank/DDBJ databases">
        <title>Concerted genomic and epigenomic changes stabilize Arabidopsis allopolyploids.</title>
        <authorList>
            <person name="Chen Z."/>
        </authorList>
    </citation>
    <scope>NUCLEOTIDE SEQUENCE [LARGE SCALE GENOMIC DNA]</scope>
    <source>
        <strain evidence="3">As9502</strain>
        <tissue evidence="3">Leaf</tissue>
    </source>
</reference>
<protein>
    <submittedName>
        <fullName evidence="3">Uncharacterized protein</fullName>
    </submittedName>
</protein>
<comment type="caution">
    <text evidence="3">The sequence shown here is derived from an EMBL/GenBank/DDBJ whole genome shotgun (WGS) entry which is preliminary data.</text>
</comment>
<keyword evidence="2" id="KW-0812">Transmembrane</keyword>
<sequence length="97" mass="11251">MILEWVVSAAVAISIMVLFSSRYIMRWKLEEIYEKAKKEIDSLERKCEEHIETTKKDKASLNQKLEVMETCKLISDADEILEILGRISQATDVQDKC</sequence>
<proteinExistence type="predicted"/>
<accession>A0A8T2CHR3</accession>
<feature type="coiled-coil region" evidence="1">
    <location>
        <begin position="26"/>
        <end position="53"/>
    </location>
</feature>
<name>A0A8T2CHR3_ARASU</name>
<evidence type="ECO:0000313" key="4">
    <source>
        <dbReference type="Proteomes" id="UP000694251"/>
    </source>
</evidence>
<gene>
    <name evidence="3" type="ORF">ISN44_As06g040920</name>
</gene>
<evidence type="ECO:0000256" key="1">
    <source>
        <dbReference type="SAM" id="Coils"/>
    </source>
</evidence>
<dbReference type="EMBL" id="JAEFBJ010000006">
    <property type="protein sequence ID" value="KAG7599928.1"/>
    <property type="molecule type" value="Genomic_DNA"/>
</dbReference>
<evidence type="ECO:0000256" key="2">
    <source>
        <dbReference type="SAM" id="Phobius"/>
    </source>
</evidence>
<feature type="transmembrane region" description="Helical" evidence="2">
    <location>
        <begin position="6"/>
        <end position="25"/>
    </location>
</feature>
<evidence type="ECO:0000313" key="3">
    <source>
        <dbReference type="EMBL" id="KAG7599928.1"/>
    </source>
</evidence>
<keyword evidence="1" id="KW-0175">Coiled coil</keyword>
<dbReference type="AlphaFoldDB" id="A0A8T2CHR3"/>
<keyword evidence="2" id="KW-0472">Membrane</keyword>